<dbReference type="RefSeq" id="WP_134215621.1">
    <property type="nucleotide sequence ID" value="NZ_QFFZ01000064.1"/>
</dbReference>
<keyword evidence="5" id="KW-1185">Reference proteome</keyword>
<evidence type="ECO:0008006" key="6">
    <source>
        <dbReference type="Google" id="ProtNLM"/>
    </source>
</evidence>
<protein>
    <recommendedName>
        <fullName evidence="6">Aminotriazole resistance protein</fullName>
    </recommendedName>
</protein>
<dbReference type="PANTHER" id="PTHR37815">
    <property type="entry name" value="UPF0397 PROTEIN BC_2624-RELATED"/>
    <property type="match status" value="1"/>
</dbReference>
<dbReference type="EMBL" id="QFFZ01000064">
    <property type="protein sequence ID" value="TEB09013.1"/>
    <property type="molecule type" value="Genomic_DNA"/>
</dbReference>
<accession>A0A4Y7RJK9</accession>
<sequence>MPDRSKSMTTTNIVYWVIWGVLTGVLWAFVNPISLVPGVIHLRIFAFLPAVIGILFGPRSGFFSGYIGTVVWSLLAGSFIPAHSLIVDGIMVGFTGLLPAVMVGRGRSFEELAADSTIIWTSAIWSFIAGVIMIFAVCASLAYLKIFPFWWSVFWIGISDIAPLVVGTPILVKFLAQRLAKAGVKMNWS</sequence>
<feature type="transmembrane region" description="Helical" evidence="3">
    <location>
        <begin position="36"/>
        <end position="56"/>
    </location>
</feature>
<gene>
    <name evidence="4" type="ORF">Pmgp_03461</name>
</gene>
<evidence type="ECO:0000313" key="5">
    <source>
        <dbReference type="Proteomes" id="UP000297597"/>
    </source>
</evidence>
<feature type="transmembrane region" description="Helical" evidence="3">
    <location>
        <begin position="63"/>
        <end position="80"/>
    </location>
</feature>
<evidence type="ECO:0000256" key="3">
    <source>
        <dbReference type="SAM" id="Phobius"/>
    </source>
</evidence>
<keyword evidence="1 3" id="KW-0812">Transmembrane</keyword>
<evidence type="ECO:0000256" key="1">
    <source>
        <dbReference type="ARBA" id="ARBA00022692"/>
    </source>
</evidence>
<feature type="transmembrane region" description="Helical" evidence="3">
    <location>
        <begin position="86"/>
        <end position="106"/>
    </location>
</feature>
<dbReference type="Proteomes" id="UP000297597">
    <property type="component" value="Unassembled WGS sequence"/>
</dbReference>
<keyword evidence="2 3" id="KW-1133">Transmembrane helix</keyword>
<dbReference type="OrthoDB" id="7375496at2"/>
<name>A0A4Y7RJK9_9FIRM</name>
<keyword evidence="3" id="KW-0472">Membrane</keyword>
<feature type="transmembrane region" description="Helical" evidence="3">
    <location>
        <begin position="149"/>
        <end position="176"/>
    </location>
</feature>
<comment type="caution">
    <text evidence="4">The sequence shown here is derived from an EMBL/GenBank/DDBJ whole genome shotgun (WGS) entry which is preliminary data.</text>
</comment>
<feature type="transmembrane region" description="Helical" evidence="3">
    <location>
        <begin position="118"/>
        <end position="143"/>
    </location>
</feature>
<reference evidence="4 5" key="1">
    <citation type="journal article" date="2018" name="Environ. Microbiol.">
        <title>Novel energy conservation strategies and behaviour of Pelotomaculum schinkii driving syntrophic propionate catabolism.</title>
        <authorList>
            <person name="Hidalgo-Ahumada C.A.P."/>
            <person name="Nobu M.K."/>
            <person name="Narihiro T."/>
            <person name="Tamaki H."/>
            <person name="Liu W.T."/>
            <person name="Kamagata Y."/>
            <person name="Stams A.J.M."/>
            <person name="Imachi H."/>
            <person name="Sousa D.Z."/>
        </authorList>
    </citation>
    <scope>NUCLEOTIDE SEQUENCE [LARGE SCALE GENOMIC DNA]</scope>
    <source>
        <strain evidence="4 5">MGP</strain>
    </source>
</reference>
<dbReference type="AlphaFoldDB" id="A0A4Y7RJK9"/>
<feature type="transmembrane region" description="Helical" evidence="3">
    <location>
        <begin position="12"/>
        <end position="30"/>
    </location>
</feature>
<evidence type="ECO:0000256" key="2">
    <source>
        <dbReference type="ARBA" id="ARBA00022989"/>
    </source>
</evidence>
<dbReference type="PANTHER" id="PTHR37815:SF3">
    <property type="entry name" value="UPF0397 PROTEIN SPR0429"/>
    <property type="match status" value="1"/>
</dbReference>
<proteinExistence type="predicted"/>
<organism evidence="4 5">
    <name type="scientific">Pelotomaculum propionicicum</name>
    <dbReference type="NCBI Taxonomy" id="258475"/>
    <lineage>
        <taxon>Bacteria</taxon>
        <taxon>Bacillati</taxon>
        <taxon>Bacillota</taxon>
        <taxon>Clostridia</taxon>
        <taxon>Eubacteriales</taxon>
        <taxon>Desulfotomaculaceae</taxon>
        <taxon>Pelotomaculum</taxon>
    </lineage>
</organism>
<evidence type="ECO:0000313" key="4">
    <source>
        <dbReference type="EMBL" id="TEB09013.1"/>
    </source>
</evidence>